<feature type="domain" description="Thioredoxin" evidence="4">
    <location>
        <begin position="4"/>
        <end position="155"/>
    </location>
</feature>
<keyword evidence="3" id="KW-0676">Redox-active center</keyword>
<comment type="caution">
    <text evidence="5">The sequence shown here is derived from an EMBL/GenBank/DDBJ whole genome shotgun (WGS) entry which is preliminary data.</text>
</comment>
<dbReference type="InterPro" id="IPR036249">
    <property type="entry name" value="Thioredoxin-like_sf"/>
</dbReference>
<evidence type="ECO:0000256" key="3">
    <source>
        <dbReference type="ARBA" id="ARBA00023284"/>
    </source>
</evidence>
<organism evidence="5 6">
    <name type="scientific">Paraconexibacter algicola</name>
    <dbReference type="NCBI Taxonomy" id="2133960"/>
    <lineage>
        <taxon>Bacteria</taxon>
        <taxon>Bacillati</taxon>
        <taxon>Actinomycetota</taxon>
        <taxon>Thermoleophilia</taxon>
        <taxon>Solirubrobacterales</taxon>
        <taxon>Paraconexibacteraceae</taxon>
        <taxon>Paraconexibacter</taxon>
    </lineage>
</organism>
<dbReference type="PANTHER" id="PTHR43110">
    <property type="entry name" value="THIOL PEROXIDASE"/>
    <property type="match status" value="1"/>
</dbReference>
<evidence type="ECO:0000256" key="2">
    <source>
        <dbReference type="ARBA" id="ARBA00022862"/>
    </source>
</evidence>
<dbReference type="RefSeq" id="WP_107571014.1">
    <property type="nucleotide sequence ID" value="NZ_PYYB01000004.1"/>
</dbReference>
<dbReference type="Gene3D" id="3.40.30.10">
    <property type="entry name" value="Glutaredoxin"/>
    <property type="match status" value="1"/>
</dbReference>
<dbReference type="InterPro" id="IPR000866">
    <property type="entry name" value="AhpC/TSA"/>
</dbReference>
<protein>
    <submittedName>
        <fullName evidence="5">Alkyl hydroperoxide reductase</fullName>
    </submittedName>
</protein>
<keyword evidence="6" id="KW-1185">Reference proteome</keyword>
<dbReference type="Pfam" id="PF00578">
    <property type="entry name" value="AhpC-TSA"/>
    <property type="match status" value="1"/>
</dbReference>
<gene>
    <name evidence="5" type="ORF">C7Y72_20275</name>
</gene>
<keyword evidence="1" id="KW-0560">Oxidoreductase</keyword>
<dbReference type="InterPro" id="IPR013766">
    <property type="entry name" value="Thioredoxin_domain"/>
</dbReference>
<dbReference type="EMBL" id="PYYB01000004">
    <property type="protein sequence ID" value="PTL54914.1"/>
    <property type="molecule type" value="Genomic_DNA"/>
</dbReference>
<dbReference type="InterPro" id="IPR050455">
    <property type="entry name" value="Tpx_Peroxidase_subfamily"/>
</dbReference>
<evidence type="ECO:0000256" key="1">
    <source>
        <dbReference type="ARBA" id="ARBA00022559"/>
    </source>
</evidence>
<dbReference type="Proteomes" id="UP000240739">
    <property type="component" value="Unassembled WGS sequence"/>
</dbReference>
<dbReference type="OrthoDB" id="9809746at2"/>
<proteinExistence type="predicted"/>
<evidence type="ECO:0000313" key="6">
    <source>
        <dbReference type="Proteomes" id="UP000240739"/>
    </source>
</evidence>
<keyword evidence="1" id="KW-0575">Peroxidase</keyword>
<reference evidence="5 6" key="1">
    <citation type="submission" date="2018-03" db="EMBL/GenBank/DDBJ databases">
        <title>Aquarubrobacter algicola gen. nov., sp. nov., a novel actinobacterium isolated from shallow eutrophic lake during the end of cyanobacterial harmful algal blooms.</title>
        <authorList>
            <person name="Chun S.J."/>
        </authorList>
    </citation>
    <scope>NUCLEOTIDE SEQUENCE [LARGE SCALE GENOMIC DNA]</scope>
    <source>
        <strain evidence="5 6">Seoho-28</strain>
    </source>
</reference>
<dbReference type="GO" id="GO:0004601">
    <property type="term" value="F:peroxidase activity"/>
    <property type="evidence" value="ECO:0007669"/>
    <property type="project" value="UniProtKB-KW"/>
</dbReference>
<dbReference type="AlphaFoldDB" id="A0A2T4UCH0"/>
<sequence>MSIIAPGTPVPAFTLKRGDGGDFTNADLEGKTTVLVFYPFAFSPVCNDQFQVYEEVLDEFTAKGATLYGVSTDATWSQGAFKEKLGVSIEMLSDFEPKGETAKKLGAYFEPAGMTNRALVVIGPDGVVAWSHLADSPGDLPGANLIFDGLDAVSA</sequence>
<name>A0A2T4UCH0_9ACTN</name>
<evidence type="ECO:0000313" key="5">
    <source>
        <dbReference type="EMBL" id="PTL54914.1"/>
    </source>
</evidence>
<accession>A0A2T4UCH0</accession>
<evidence type="ECO:0000259" key="4">
    <source>
        <dbReference type="PROSITE" id="PS51352"/>
    </source>
</evidence>
<dbReference type="PROSITE" id="PS51352">
    <property type="entry name" value="THIOREDOXIN_2"/>
    <property type="match status" value="1"/>
</dbReference>
<keyword evidence="2" id="KW-0049">Antioxidant</keyword>
<dbReference type="PANTHER" id="PTHR43110:SF1">
    <property type="entry name" value="THIOL PEROXIDASE"/>
    <property type="match status" value="1"/>
</dbReference>
<dbReference type="SUPFAM" id="SSF52833">
    <property type="entry name" value="Thioredoxin-like"/>
    <property type="match status" value="1"/>
</dbReference>